<dbReference type="SUPFAM" id="SSF51735">
    <property type="entry name" value="NAD(P)-binding Rossmann-fold domains"/>
    <property type="match status" value="1"/>
</dbReference>
<name>A0A1H2V172_9RHOB</name>
<evidence type="ECO:0000313" key="2">
    <source>
        <dbReference type="Proteomes" id="UP000199441"/>
    </source>
</evidence>
<evidence type="ECO:0000313" key="1">
    <source>
        <dbReference type="EMBL" id="SDW61709.1"/>
    </source>
</evidence>
<dbReference type="Gene3D" id="3.40.50.720">
    <property type="entry name" value="NAD(P)-binding Rossmann-like Domain"/>
    <property type="match status" value="1"/>
</dbReference>
<dbReference type="AlphaFoldDB" id="A0A1H2V172"/>
<proteinExistence type="predicted"/>
<dbReference type="EMBL" id="FNOI01000002">
    <property type="protein sequence ID" value="SDW61709.1"/>
    <property type="molecule type" value="Genomic_DNA"/>
</dbReference>
<dbReference type="Proteomes" id="UP000199441">
    <property type="component" value="Unassembled WGS sequence"/>
</dbReference>
<keyword evidence="2" id="KW-1185">Reference proteome</keyword>
<dbReference type="InterPro" id="IPR052184">
    <property type="entry name" value="SDR_enzymes"/>
</dbReference>
<gene>
    <name evidence="1" type="ORF">SAMN04488001_1350</name>
</gene>
<dbReference type="PANTHER" id="PTHR45458">
    <property type="entry name" value="SHORT-CHAIN DEHYDROGENASE/REDUCTASE SDR"/>
    <property type="match status" value="1"/>
</dbReference>
<dbReference type="InterPro" id="IPR036291">
    <property type="entry name" value="NAD(P)-bd_dom_sf"/>
</dbReference>
<dbReference type="STRING" id="670155.SAMN04488001_1350"/>
<dbReference type="Pfam" id="PF00106">
    <property type="entry name" value="adh_short"/>
    <property type="match status" value="1"/>
</dbReference>
<dbReference type="PANTHER" id="PTHR45458:SF1">
    <property type="entry name" value="SHORT CHAIN DEHYDROGENASE"/>
    <property type="match status" value="1"/>
</dbReference>
<dbReference type="RefSeq" id="WP_089945958.1">
    <property type="nucleotide sequence ID" value="NZ_FNOI01000002.1"/>
</dbReference>
<dbReference type="PRINTS" id="PR00081">
    <property type="entry name" value="GDHRDH"/>
</dbReference>
<dbReference type="OrthoDB" id="9785826at2"/>
<sequence length="221" mass="22978">MARALVIGSSGGIGNALLGEVKSRGYEVVGVSRTVDDLDITSEGSIQRVLGQLTGPFELVVVATGALVVDGNKPEKTIKALSSDALIGQFATNAVGPALLLKHCLTLLPRDAPSKFAVLSARVGSIGDNHIGGWHSYRASKAALNQIIHGAAIELARSHPQCTCACLHPGTVETAFTADYAKTHKTVPPAQAARNLIDVVEGLELAQSGGFFDYAGEAVPW</sequence>
<protein>
    <submittedName>
        <fullName evidence="1">Short-chain dehydrogenase</fullName>
    </submittedName>
</protein>
<accession>A0A1H2V172</accession>
<dbReference type="InterPro" id="IPR002347">
    <property type="entry name" value="SDR_fam"/>
</dbReference>
<dbReference type="GO" id="GO:0016616">
    <property type="term" value="F:oxidoreductase activity, acting on the CH-OH group of donors, NAD or NADP as acceptor"/>
    <property type="evidence" value="ECO:0007669"/>
    <property type="project" value="TreeGrafter"/>
</dbReference>
<reference evidence="2" key="1">
    <citation type="submission" date="2016-10" db="EMBL/GenBank/DDBJ databases">
        <authorList>
            <person name="Varghese N."/>
            <person name="Submissions S."/>
        </authorList>
    </citation>
    <scope>NUCLEOTIDE SEQUENCE [LARGE SCALE GENOMIC DNA]</scope>
    <source>
        <strain evidence="2">DSM 26922</strain>
    </source>
</reference>
<organism evidence="1 2">
    <name type="scientific">Litoreibacter albidus</name>
    <dbReference type="NCBI Taxonomy" id="670155"/>
    <lineage>
        <taxon>Bacteria</taxon>
        <taxon>Pseudomonadati</taxon>
        <taxon>Pseudomonadota</taxon>
        <taxon>Alphaproteobacteria</taxon>
        <taxon>Rhodobacterales</taxon>
        <taxon>Roseobacteraceae</taxon>
        <taxon>Litoreibacter</taxon>
    </lineage>
</organism>